<evidence type="ECO:0000256" key="3">
    <source>
        <dbReference type="SAM" id="Phobius"/>
    </source>
</evidence>
<protein>
    <submittedName>
        <fullName evidence="4">Uncharacterized protein</fullName>
    </submittedName>
</protein>
<reference evidence="4" key="1">
    <citation type="journal article" date="2020" name="Stud. Mycol.">
        <title>101 Dothideomycetes genomes: a test case for predicting lifestyles and emergence of pathogens.</title>
        <authorList>
            <person name="Haridas S."/>
            <person name="Albert R."/>
            <person name="Binder M."/>
            <person name="Bloem J."/>
            <person name="Labutti K."/>
            <person name="Salamov A."/>
            <person name="Andreopoulos B."/>
            <person name="Baker S."/>
            <person name="Barry K."/>
            <person name="Bills G."/>
            <person name="Bluhm B."/>
            <person name="Cannon C."/>
            <person name="Castanera R."/>
            <person name="Culley D."/>
            <person name="Daum C."/>
            <person name="Ezra D."/>
            <person name="Gonzalez J."/>
            <person name="Henrissat B."/>
            <person name="Kuo A."/>
            <person name="Liang C."/>
            <person name="Lipzen A."/>
            <person name="Lutzoni F."/>
            <person name="Magnuson J."/>
            <person name="Mondo S."/>
            <person name="Nolan M."/>
            <person name="Ohm R."/>
            <person name="Pangilinan J."/>
            <person name="Park H.-J."/>
            <person name="Ramirez L."/>
            <person name="Alfaro M."/>
            <person name="Sun H."/>
            <person name="Tritt A."/>
            <person name="Yoshinaga Y."/>
            <person name="Zwiers L.-H."/>
            <person name="Turgeon B."/>
            <person name="Goodwin S."/>
            <person name="Spatafora J."/>
            <person name="Crous P."/>
            <person name="Grigoriev I."/>
        </authorList>
    </citation>
    <scope>NUCLEOTIDE SEQUENCE</scope>
    <source>
        <strain evidence="4">CBS 379.55</strain>
    </source>
</reference>
<feature type="compositionally biased region" description="Basic and acidic residues" evidence="2">
    <location>
        <begin position="239"/>
        <end position="262"/>
    </location>
</feature>
<name>A0A6A6JXK4_WESOR</name>
<dbReference type="GeneID" id="54546231"/>
<dbReference type="Proteomes" id="UP000800097">
    <property type="component" value="Unassembled WGS sequence"/>
</dbReference>
<feature type="coiled-coil region" evidence="1">
    <location>
        <begin position="589"/>
        <end position="661"/>
    </location>
</feature>
<gene>
    <name evidence="4" type="ORF">EI97DRAFT_123975</name>
</gene>
<evidence type="ECO:0000256" key="2">
    <source>
        <dbReference type="SAM" id="MobiDB-lite"/>
    </source>
</evidence>
<keyword evidence="3" id="KW-0812">Transmembrane</keyword>
<feature type="region of interest" description="Disordered" evidence="2">
    <location>
        <begin position="226"/>
        <end position="313"/>
    </location>
</feature>
<proteinExistence type="predicted"/>
<feature type="coiled-coil region" evidence="1">
    <location>
        <begin position="484"/>
        <end position="565"/>
    </location>
</feature>
<evidence type="ECO:0000313" key="4">
    <source>
        <dbReference type="EMBL" id="KAF2280466.1"/>
    </source>
</evidence>
<feature type="compositionally biased region" description="Polar residues" evidence="2">
    <location>
        <begin position="271"/>
        <end position="286"/>
    </location>
</feature>
<feature type="transmembrane region" description="Helical" evidence="3">
    <location>
        <begin position="12"/>
        <end position="34"/>
    </location>
</feature>
<dbReference type="RefSeq" id="XP_033658004.1">
    <property type="nucleotide sequence ID" value="XM_033793056.1"/>
</dbReference>
<keyword evidence="3" id="KW-0472">Membrane</keyword>
<evidence type="ECO:0000256" key="1">
    <source>
        <dbReference type="SAM" id="Coils"/>
    </source>
</evidence>
<feature type="region of interest" description="Disordered" evidence="2">
    <location>
        <begin position="909"/>
        <end position="952"/>
    </location>
</feature>
<dbReference type="EMBL" id="ML986485">
    <property type="protein sequence ID" value="KAF2280466.1"/>
    <property type="molecule type" value="Genomic_DNA"/>
</dbReference>
<feature type="transmembrane region" description="Helical" evidence="3">
    <location>
        <begin position="168"/>
        <end position="188"/>
    </location>
</feature>
<organism evidence="4 5">
    <name type="scientific">Westerdykella ornata</name>
    <dbReference type="NCBI Taxonomy" id="318751"/>
    <lineage>
        <taxon>Eukaryota</taxon>
        <taxon>Fungi</taxon>
        <taxon>Dikarya</taxon>
        <taxon>Ascomycota</taxon>
        <taxon>Pezizomycotina</taxon>
        <taxon>Dothideomycetes</taxon>
        <taxon>Pleosporomycetidae</taxon>
        <taxon>Pleosporales</taxon>
        <taxon>Sporormiaceae</taxon>
        <taxon>Westerdykella</taxon>
    </lineage>
</organism>
<keyword evidence="3" id="KW-1133">Transmembrane helix</keyword>
<dbReference type="AlphaFoldDB" id="A0A6A6JXK4"/>
<sequence length="952" mass="106941">MVVSRTKTMNLIPVTLTRLVFGVVVIAAIAVCLYRPQNWLYDAFVPTCEEVIAALRKITGRAFEELSLQGLPQSLQQSLRLLPSILGFQPTIILHDLREFSRNSIFLIAEHIQRIKCSETNFEQLLRQLHDLWSLQQRFPRPASVLIAAIIPSAIALSTHGSPESSVVAYRSLILVALCILTLAGVWVQTGRLKDVLLIAAVMAAMEILQKMLLRKAGHYHGDLSREKSLVHPISSRHTQRDSEPHNQHEEPHDTPSTEKQRGRNRKCQSFDASSLRANLVSINNDRSPRRRHSQTGPAFAEQSSTQRSDLEEETRKIKQAIARDHQAVVYRKDIELFALRKALQHKEGLLREREAQLEDAYRQRNMALEQKETYVRALKDRIATYEGMDQPKSDSLNPGSGDEQCAAVQVRLLHIKGRNSQEHTRFMEEKDLEIARLRQELATFHNGSEGMKSLQEELRRAWDCTQQTQNTLIEERRKHTQTKHKLREMAIRLDEELRKSQKNSPSRLPTIQESDKQELEAMFNAAQEENLRLHSERDSLEKRLREANGRLFSIQHELEVLRKQLRLEKSVHEDMETARPSLVYLVHFQRLEGQLKEVRNLLDERDHQLERLAETASTKQKQLEETKAAKNAAEATCSAMQAELERLKNYTCQLETTKEQLMHDRERFAHNRLRKRDVSKDIEGARFSGATLTVDPLSHEFSSAHREPTPPLPSHPTTVTTQATGLIQSTSAVPTPRDHHKANTTNDSATMSTVLSPALPSHTKHSRRKSITLKSLIRKVTRKDSTKVSAEPTNIVSNSGPVLAPIPANLPLRRPQTSTAVLASQGRKEGKALGTRPMTAASTGTAAVALARLKSEERTLGVRLKEVPVGMAVGRPRSAALPLASAVDRASGMKAEAVVDAEIDCGAVGGKDEHGQDGGGTESVTPRDRKPTIRVWSGSGSSKKIVRRSVT</sequence>
<keyword evidence="5" id="KW-1185">Reference proteome</keyword>
<keyword evidence="1" id="KW-0175">Coiled coil</keyword>
<accession>A0A6A6JXK4</accession>
<dbReference type="OrthoDB" id="3789140at2759"/>
<evidence type="ECO:0000313" key="5">
    <source>
        <dbReference type="Proteomes" id="UP000800097"/>
    </source>
</evidence>